<reference evidence="1" key="1">
    <citation type="submission" date="2024-01" db="EMBL/GenBank/DDBJ databases">
        <authorList>
            <person name="Zhu Q."/>
        </authorList>
    </citation>
    <scope>NUCLEOTIDE SEQUENCE</scope>
</reference>
<sequence>MYENAEIVKYAKNENIYFTFACKTPEQYQSVRAWALVENMDVGAYLVYGEGWKEMQHVHKPDGKISIFLFPED</sequence>
<evidence type="ECO:0000313" key="1">
    <source>
        <dbReference type="EMBL" id="WVK90014.1"/>
    </source>
</evidence>
<name>A0AAX4JH00_9CAUD</name>
<proteinExistence type="predicted"/>
<dbReference type="Proteomes" id="UP001432380">
    <property type="component" value="Segment"/>
</dbReference>
<evidence type="ECO:0000313" key="2">
    <source>
        <dbReference type="Proteomes" id="UP001432380"/>
    </source>
</evidence>
<protein>
    <submittedName>
        <fullName evidence="1">Uncharacterized protein</fullName>
    </submittedName>
</protein>
<dbReference type="EMBL" id="PP079243">
    <property type="protein sequence ID" value="WVK90014.1"/>
    <property type="molecule type" value="Genomic_DNA"/>
</dbReference>
<accession>A0AAX4JH00</accession>
<organism evidence="1 2">
    <name type="scientific">Burkholderia phage vB_BpP_HN02</name>
    <dbReference type="NCBI Taxonomy" id="3116925"/>
    <lineage>
        <taxon>Viruses</taxon>
        <taxon>Duplodnaviria</taxon>
        <taxon>Heunggongvirae</taxon>
        <taxon>Uroviricota</taxon>
        <taxon>Caudoviricetes</taxon>
        <taxon>Schitoviridae</taxon>
    </lineage>
</organism>